<name>A0ABV6NJ30_9BACI</name>
<dbReference type="Proteomes" id="UP001589833">
    <property type="component" value="Unassembled WGS sequence"/>
</dbReference>
<dbReference type="InterPro" id="IPR013767">
    <property type="entry name" value="PAS_fold"/>
</dbReference>
<evidence type="ECO:0000313" key="16">
    <source>
        <dbReference type="EMBL" id="MFC0560726.1"/>
    </source>
</evidence>
<comment type="subcellular location">
    <subcellularLocation>
        <location evidence="2">Cell membrane</location>
        <topology evidence="2">Multi-pass membrane protein</topology>
    </subcellularLocation>
</comment>
<keyword evidence="6" id="KW-0808">Transferase</keyword>
<evidence type="ECO:0000256" key="13">
    <source>
        <dbReference type="ARBA" id="ARBA00023136"/>
    </source>
</evidence>
<keyword evidence="13 14" id="KW-0472">Membrane</keyword>
<evidence type="ECO:0000256" key="8">
    <source>
        <dbReference type="ARBA" id="ARBA00022741"/>
    </source>
</evidence>
<evidence type="ECO:0000256" key="3">
    <source>
        <dbReference type="ARBA" id="ARBA00012438"/>
    </source>
</evidence>
<keyword evidence="7 14" id="KW-0812">Transmembrane</keyword>
<dbReference type="EMBL" id="JBHLTR010000038">
    <property type="protein sequence ID" value="MFC0560726.1"/>
    <property type="molecule type" value="Genomic_DNA"/>
</dbReference>
<evidence type="ECO:0000256" key="4">
    <source>
        <dbReference type="ARBA" id="ARBA00022475"/>
    </source>
</evidence>
<dbReference type="InterPro" id="IPR000014">
    <property type="entry name" value="PAS"/>
</dbReference>
<evidence type="ECO:0000256" key="1">
    <source>
        <dbReference type="ARBA" id="ARBA00000085"/>
    </source>
</evidence>
<dbReference type="Gene3D" id="1.10.287.130">
    <property type="match status" value="1"/>
</dbReference>
<dbReference type="CDD" id="cd16915">
    <property type="entry name" value="HATPase_DpiB-CitA-like"/>
    <property type="match status" value="1"/>
</dbReference>
<reference evidence="16 17" key="1">
    <citation type="submission" date="2024-09" db="EMBL/GenBank/DDBJ databases">
        <authorList>
            <person name="Sun Q."/>
            <person name="Mori K."/>
        </authorList>
    </citation>
    <scope>NUCLEOTIDE SEQUENCE [LARGE SCALE GENOMIC DNA]</scope>
    <source>
        <strain evidence="16 17">NCAIM B.02301</strain>
    </source>
</reference>
<keyword evidence="10 16" id="KW-0067">ATP-binding</keyword>
<dbReference type="InterPro" id="IPR036890">
    <property type="entry name" value="HATPase_C_sf"/>
</dbReference>
<evidence type="ECO:0000256" key="5">
    <source>
        <dbReference type="ARBA" id="ARBA00022553"/>
    </source>
</evidence>
<proteinExistence type="predicted"/>
<dbReference type="EC" id="2.7.13.3" evidence="3"/>
<feature type="domain" description="Histidine kinase" evidence="15">
    <location>
        <begin position="352"/>
        <end position="547"/>
    </location>
</feature>
<dbReference type="PROSITE" id="PS50109">
    <property type="entry name" value="HIS_KIN"/>
    <property type="match status" value="1"/>
</dbReference>
<dbReference type="Pfam" id="PF02518">
    <property type="entry name" value="HATPase_c"/>
    <property type="match status" value="1"/>
</dbReference>
<keyword evidence="12" id="KW-0902">Two-component regulatory system</keyword>
<sequence>MGSLQSRVSEKHLHKPKVKLKLKLKMILLIGLLIIGMFAIMGIFLHYFFSDTLETQLGERALSVAMSVAHIPELREAFELEDPSTVIQPLVTPIREATGAEFIVVGNTNEIRYAHPIYEKIGQKMVGEDNAPALIHGESYVSKAMGSLGYSIRGKVPIHSEQGDIIGVVSVGYLVDDVRSIIYTYSREIWYVIFLIVGLGIIGAIFIARYIKGVLFGLEPEEISHLLLQKETILQSTHEGIIAVNENGAITLINAAAQRLLASQGGEKEKLLGRLVTDVLPSSTLPEVLQKRESQFDREMLIGKHTVLVNRVPIFYKNKLIGAVSTFRNKTEIERLTKELTKIKQYADALRAQTHEFSNKLYTILGLVQLEKKEEVVAFIKRESNMQQDWIHFLMEKVPDPMVSAILLGKLNQAMEQRVQMTIDPESQLTHPLLEEQRNALVTVLGNLLENAIDASKIRNESNRKVSVFFTDMGEDIVFEIEDSGPGVPDELAEKIFTEGFSTKKGSHRGIGLALTRQALLDIGGSIFLEDGDLQGACFVITIPKEKQED</sequence>
<dbReference type="InterPro" id="IPR035965">
    <property type="entry name" value="PAS-like_dom_sf"/>
</dbReference>
<evidence type="ECO:0000256" key="9">
    <source>
        <dbReference type="ARBA" id="ARBA00022777"/>
    </source>
</evidence>
<evidence type="ECO:0000256" key="7">
    <source>
        <dbReference type="ARBA" id="ARBA00022692"/>
    </source>
</evidence>
<dbReference type="Pfam" id="PF14689">
    <property type="entry name" value="SPOB_a"/>
    <property type="match status" value="1"/>
</dbReference>
<feature type="transmembrane region" description="Helical" evidence="14">
    <location>
        <begin position="27"/>
        <end position="49"/>
    </location>
</feature>
<dbReference type="InterPro" id="IPR039506">
    <property type="entry name" value="SPOB_a"/>
</dbReference>
<keyword evidence="5" id="KW-0597">Phosphoprotein</keyword>
<comment type="caution">
    <text evidence="16">The sequence shown here is derived from an EMBL/GenBank/DDBJ whole genome shotgun (WGS) entry which is preliminary data.</text>
</comment>
<dbReference type="SMART" id="SM00387">
    <property type="entry name" value="HATPase_c"/>
    <property type="match status" value="1"/>
</dbReference>
<keyword evidence="9" id="KW-0418">Kinase</keyword>
<dbReference type="Pfam" id="PF00989">
    <property type="entry name" value="PAS"/>
    <property type="match status" value="1"/>
</dbReference>
<evidence type="ECO:0000256" key="10">
    <source>
        <dbReference type="ARBA" id="ARBA00022840"/>
    </source>
</evidence>
<dbReference type="PANTHER" id="PTHR43547:SF3">
    <property type="entry name" value="SENSOR PROTEIN CITS"/>
    <property type="match status" value="1"/>
</dbReference>
<keyword evidence="4" id="KW-1003">Cell membrane</keyword>
<organism evidence="16 17">
    <name type="scientific">Halalkalibacter alkalisediminis</name>
    <dbReference type="NCBI Taxonomy" id="935616"/>
    <lineage>
        <taxon>Bacteria</taxon>
        <taxon>Bacillati</taxon>
        <taxon>Bacillota</taxon>
        <taxon>Bacilli</taxon>
        <taxon>Bacillales</taxon>
        <taxon>Bacillaceae</taxon>
        <taxon>Halalkalibacter</taxon>
    </lineage>
</organism>
<keyword evidence="17" id="KW-1185">Reference proteome</keyword>
<dbReference type="SMART" id="SM00091">
    <property type="entry name" value="PAS"/>
    <property type="match status" value="1"/>
</dbReference>
<dbReference type="PRINTS" id="PR00344">
    <property type="entry name" value="BCTRLSENSOR"/>
</dbReference>
<evidence type="ECO:0000256" key="2">
    <source>
        <dbReference type="ARBA" id="ARBA00004651"/>
    </source>
</evidence>
<dbReference type="GO" id="GO:0005524">
    <property type="term" value="F:ATP binding"/>
    <property type="evidence" value="ECO:0007669"/>
    <property type="project" value="UniProtKB-KW"/>
</dbReference>
<dbReference type="InterPro" id="IPR016120">
    <property type="entry name" value="Sig_transdc_His_kin_SpoOB"/>
</dbReference>
<dbReference type="RefSeq" id="WP_273847670.1">
    <property type="nucleotide sequence ID" value="NZ_JAQQWT010000030.1"/>
</dbReference>
<dbReference type="SUPFAM" id="SSF55890">
    <property type="entry name" value="Sporulation response regulatory protein Spo0B"/>
    <property type="match status" value="1"/>
</dbReference>
<evidence type="ECO:0000256" key="6">
    <source>
        <dbReference type="ARBA" id="ARBA00022679"/>
    </source>
</evidence>
<keyword evidence="8" id="KW-0547">Nucleotide-binding</keyword>
<dbReference type="PANTHER" id="PTHR43547">
    <property type="entry name" value="TWO-COMPONENT HISTIDINE KINASE"/>
    <property type="match status" value="1"/>
</dbReference>
<evidence type="ECO:0000259" key="15">
    <source>
        <dbReference type="PROSITE" id="PS50109"/>
    </source>
</evidence>
<dbReference type="InterPro" id="IPR005467">
    <property type="entry name" value="His_kinase_dom"/>
</dbReference>
<gene>
    <name evidence="16" type="ORF">ACFFH4_17250</name>
</gene>
<dbReference type="SUPFAM" id="SSF55874">
    <property type="entry name" value="ATPase domain of HSP90 chaperone/DNA topoisomerase II/histidine kinase"/>
    <property type="match status" value="1"/>
</dbReference>
<dbReference type="InterPro" id="IPR033463">
    <property type="entry name" value="sCache_3"/>
</dbReference>
<dbReference type="Gene3D" id="3.30.450.20">
    <property type="entry name" value="PAS domain"/>
    <property type="match status" value="2"/>
</dbReference>
<dbReference type="Pfam" id="PF17203">
    <property type="entry name" value="sCache_3_2"/>
    <property type="match status" value="1"/>
</dbReference>
<dbReference type="CDD" id="cd00130">
    <property type="entry name" value="PAS"/>
    <property type="match status" value="1"/>
</dbReference>
<dbReference type="InterPro" id="IPR029151">
    <property type="entry name" value="Sensor-like_sf"/>
</dbReference>
<dbReference type="InterPro" id="IPR003594">
    <property type="entry name" value="HATPase_dom"/>
</dbReference>
<dbReference type="SUPFAM" id="SSF103190">
    <property type="entry name" value="Sensory domain-like"/>
    <property type="match status" value="1"/>
</dbReference>
<keyword evidence="11 14" id="KW-1133">Transmembrane helix</keyword>
<evidence type="ECO:0000256" key="14">
    <source>
        <dbReference type="SAM" id="Phobius"/>
    </source>
</evidence>
<dbReference type="SUPFAM" id="SSF55785">
    <property type="entry name" value="PYP-like sensor domain (PAS domain)"/>
    <property type="match status" value="1"/>
</dbReference>
<feature type="transmembrane region" description="Helical" evidence="14">
    <location>
        <begin position="189"/>
        <end position="208"/>
    </location>
</feature>
<dbReference type="InterPro" id="IPR004358">
    <property type="entry name" value="Sig_transdc_His_kin-like_C"/>
</dbReference>
<comment type="catalytic activity">
    <reaction evidence="1">
        <text>ATP + protein L-histidine = ADP + protein N-phospho-L-histidine.</text>
        <dbReference type="EC" id="2.7.13.3"/>
    </reaction>
</comment>
<accession>A0ABV6NJ30</accession>
<protein>
    <recommendedName>
        <fullName evidence="3">histidine kinase</fullName>
        <ecNumber evidence="3">2.7.13.3</ecNumber>
    </recommendedName>
</protein>
<evidence type="ECO:0000256" key="11">
    <source>
        <dbReference type="ARBA" id="ARBA00022989"/>
    </source>
</evidence>
<evidence type="ECO:0000313" key="17">
    <source>
        <dbReference type="Proteomes" id="UP001589833"/>
    </source>
</evidence>
<evidence type="ECO:0000256" key="12">
    <source>
        <dbReference type="ARBA" id="ARBA00023012"/>
    </source>
</evidence>
<dbReference type="Gene3D" id="3.30.565.10">
    <property type="entry name" value="Histidine kinase-like ATPase, C-terminal domain"/>
    <property type="match status" value="1"/>
</dbReference>